<proteinExistence type="predicted"/>
<dbReference type="InterPro" id="IPR000182">
    <property type="entry name" value="GNAT_dom"/>
</dbReference>
<dbReference type="SUPFAM" id="SSF55729">
    <property type="entry name" value="Acyl-CoA N-acyltransferases (Nat)"/>
    <property type="match status" value="1"/>
</dbReference>
<sequence length="225" mass="25956">MGPRLAWAGYPRKGPLVFARRSRKSARGQREELALQPDYPLETARLRLRPFTRGDVDAVYDYRRRDDVALYLFDVPLSREECALAVQQRIGQIALVEEEDKIVLGVELMDDGTLIGEVSLILRNLAARQAEIGWIFHPDHQGRGYATEAAIALLDLAFKDGGMHRVMARCDARNIASAKLMERLGMRREAHFREHALFKGEWDEEFIYAILEREWPEKRRAHLPF</sequence>
<evidence type="ECO:0000313" key="3">
    <source>
        <dbReference type="Proteomes" id="UP001161406"/>
    </source>
</evidence>
<dbReference type="PANTHER" id="PTHR43441">
    <property type="entry name" value="RIBOSOMAL-PROTEIN-SERINE ACETYLTRANSFERASE"/>
    <property type="match status" value="1"/>
</dbReference>
<protein>
    <submittedName>
        <fullName evidence="2">N-acetyltransferase</fullName>
    </submittedName>
</protein>
<dbReference type="CDD" id="cd04301">
    <property type="entry name" value="NAT_SF"/>
    <property type="match status" value="1"/>
</dbReference>
<reference evidence="2" key="1">
    <citation type="journal article" date="2014" name="Int. J. Syst. Evol. Microbiol.">
        <title>Complete genome of a new Firmicutes species belonging to the dominant human colonic microbiota ('Ruminococcus bicirculans') reveals two chromosomes and a selective capacity to utilize plant glucans.</title>
        <authorList>
            <consortium name="NISC Comparative Sequencing Program"/>
            <person name="Wegmann U."/>
            <person name="Louis P."/>
            <person name="Goesmann A."/>
            <person name="Henrissat B."/>
            <person name="Duncan S.H."/>
            <person name="Flint H.J."/>
        </authorList>
    </citation>
    <scope>NUCLEOTIDE SEQUENCE</scope>
    <source>
        <strain evidence="2">NBRC 103855</strain>
    </source>
</reference>
<comment type="caution">
    <text evidence="2">The sequence shown here is derived from an EMBL/GenBank/DDBJ whole genome shotgun (WGS) entry which is preliminary data.</text>
</comment>
<name>A0ABQ5UBN4_9HYPH</name>
<dbReference type="PROSITE" id="PS51186">
    <property type="entry name" value="GNAT"/>
    <property type="match status" value="1"/>
</dbReference>
<evidence type="ECO:0000313" key="2">
    <source>
        <dbReference type="EMBL" id="GLQ09043.1"/>
    </source>
</evidence>
<reference evidence="2" key="2">
    <citation type="submission" date="2023-01" db="EMBL/GenBank/DDBJ databases">
        <title>Draft genome sequence of Devosia yakushimensis strain NBRC 103855.</title>
        <authorList>
            <person name="Sun Q."/>
            <person name="Mori K."/>
        </authorList>
    </citation>
    <scope>NUCLEOTIDE SEQUENCE</scope>
    <source>
        <strain evidence="2">NBRC 103855</strain>
    </source>
</reference>
<gene>
    <name evidence="2" type="ORF">GCM10007913_09750</name>
</gene>
<dbReference type="InterPro" id="IPR016181">
    <property type="entry name" value="Acyl_CoA_acyltransferase"/>
</dbReference>
<dbReference type="Gene3D" id="3.40.630.30">
    <property type="match status" value="1"/>
</dbReference>
<dbReference type="InterPro" id="IPR051908">
    <property type="entry name" value="Ribosomal_N-acetyltransferase"/>
</dbReference>
<keyword evidence="3" id="KW-1185">Reference proteome</keyword>
<dbReference type="EMBL" id="BSNG01000001">
    <property type="protein sequence ID" value="GLQ09043.1"/>
    <property type="molecule type" value="Genomic_DNA"/>
</dbReference>
<dbReference type="PANTHER" id="PTHR43441:SF11">
    <property type="entry name" value="RIBOSOMAL-PROTEIN-SERINE ACETYLTRANSFERASE"/>
    <property type="match status" value="1"/>
</dbReference>
<dbReference type="Pfam" id="PF13302">
    <property type="entry name" value="Acetyltransf_3"/>
    <property type="match status" value="1"/>
</dbReference>
<accession>A0ABQ5UBN4</accession>
<evidence type="ECO:0000259" key="1">
    <source>
        <dbReference type="PROSITE" id="PS51186"/>
    </source>
</evidence>
<organism evidence="2 3">
    <name type="scientific">Devosia yakushimensis</name>
    <dbReference type="NCBI Taxonomy" id="470028"/>
    <lineage>
        <taxon>Bacteria</taxon>
        <taxon>Pseudomonadati</taxon>
        <taxon>Pseudomonadota</taxon>
        <taxon>Alphaproteobacteria</taxon>
        <taxon>Hyphomicrobiales</taxon>
        <taxon>Devosiaceae</taxon>
        <taxon>Devosia</taxon>
    </lineage>
</organism>
<dbReference type="Proteomes" id="UP001161406">
    <property type="component" value="Unassembled WGS sequence"/>
</dbReference>
<feature type="domain" description="N-acetyltransferase" evidence="1">
    <location>
        <begin position="46"/>
        <end position="214"/>
    </location>
</feature>